<reference evidence="9 10" key="2">
    <citation type="journal article" date="2018" name="Nat. Biotechnol.">
        <title>A standardized bacterial taxonomy based on genome phylogeny substantially revises the tree of life.</title>
        <authorList>
            <person name="Parks D.H."/>
            <person name="Chuvochina M."/>
            <person name="Waite D.W."/>
            <person name="Rinke C."/>
            <person name="Skarshewski A."/>
            <person name="Chaumeil P.A."/>
            <person name="Hugenholtz P."/>
        </authorList>
    </citation>
    <scope>NUCLEOTIDE SEQUENCE [LARGE SCALE GENOMIC DNA]</scope>
    <source>
        <strain evidence="7">UBA11621</strain>
        <strain evidence="6">UBA11978</strain>
    </source>
</reference>
<evidence type="ECO:0000259" key="3">
    <source>
        <dbReference type="Pfam" id="PF00586"/>
    </source>
</evidence>
<dbReference type="SUPFAM" id="SSF55326">
    <property type="entry name" value="PurM N-terminal domain-like"/>
    <property type="match status" value="1"/>
</dbReference>
<evidence type="ECO:0000259" key="4">
    <source>
        <dbReference type="Pfam" id="PF02769"/>
    </source>
</evidence>
<feature type="binding site" evidence="2">
    <location>
        <position position="317"/>
    </location>
    <ligand>
        <name>substrate</name>
    </ligand>
</feature>
<dbReference type="CDD" id="cd02194">
    <property type="entry name" value="ThiL"/>
    <property type="match status" value="1"/>
</dbReference>
<evidence type="ECO:0000313" key="7">
    <source>
        <dbReference type="EMBL" id="HBU52656.1"/>
    </source>
</evidence>
<dbReference type="GeneID" id="78255729"/>
<feature type="binding site" evidence="2">
    <location>
        <position position="44"/>
    </location>
    <ligand>
        <name>Mg(2+)</name>
        <dbReference type="ChEBI" id="CHEBI:18420"/>
        <label>1</label>
    </ligand>
</feature>
<dbReference type="OrthoDB" id="9802811at2"/>
<dbReference type="UniPathway" id="UPA00060">
    <property type="reaction ID" value="UER00142"/>
</dbReference>
<dbReference type="HAMAP" id="MF_02128">
    <property type="entry name" value="TMP_kinase"/>
    <property type="match status" value="1"/>
</dbReference>
<dbReference type="EMBL" id="DNAN01000146">
    <property type="protein sequence ID" value="HAW74933.1"/>
    <property type="molecule type" value="Genomic_DNA"/>
</dbReference>
<feature type="binding site" evidence="2">
    <location>
        <position position="45"/>
    </location>
    <ligand>
        <name>Mg(2+)</name>
        <dbReference type="ChEBI" id="CHEBI:18420"/>
        <label>2</label>
    </ligand>
</feature>
<dbReference type="PANTHER" id="PTHR30270:SF0">
    <property type="entry name" value="THIAMINE-MONOPHOSPHATE KINASE"/>
    <property type="match status" value="1"/>
</dbReference>
<dbReference type="GO" id="GO:0000287">
    <property type="term" value="F:magnesium ion binding"/>
    <property type="evidence" value="ECO:0007669"/>
    <property type="project" value="UniProtKB-UniRule"/>
</dbReference>
<evidence type="ECO:0000256" key="2">
    <source>
        <dbReference type="HAMAP-Rule" id="MF_02128"/>
    </source>
</evidence>
<accession>A0A075P7Z9</accession>
<keyword evidence="2" id="KW-0479">Metal-binding</keyword>
<dbReference type="EMBL" id="DONK01000242">
    <property type="protein sequence ID" value="HBU52656.1"/>
    <property type="molecule type" value="Genomic_DNA"/>
</dbReference>
<feature type="binding site" evidence="2">
    <location>
        <position position="73"/>
    </location>
    <ligand>
        <name>Mg(2+)</name>
        <dbReference type="ChEBI" id="CHEBI:18420"/>
        <label>4</label>
    </ligand>
</feature>
<gene>
    <name evidence="2" type="primary">thiL</name>
    <name evidence="6" type="ORF">DCW74_04255</name>
    <name evidence="7" type="ORF">DEB45_15500</name>
    <name evidence="5" type="ORF">EP13_12535</name>
</gene>
<dbReference type="Proteomes" id="UP000056090">
    <property type="component" value="Chromosome"/>
</dbReference>
<feature type="binding site" evidence="2">
    <location>
        <position position="120"/>
    </location>
    <ligand>
        <name>Mg(2+)</name>
        <dbReference type="ChEBI" id="CHEBI:18420"/>
        <label>1</label>
    </ligand>
</feature>
<comment type="function">
    <text evidence="2">Catalyzes the ATP-dependent phosphorylation of thiamine-monophosphate (TMP) to form thiamine-pyrophosphate (TPP), the active form of vitamin B1.</text>
</comment>
<feature type="binding site" evidence="2">
    <location>
        <position position="52"/>
    </location>
    <ligand>
        <name>substrate</name>
    </ligand>
</feature>
<comment type="similarity">
    <text evidence="2">Belongs to the thiamine-monophosphate kinase family.</text>
</comment>
<feature type="binding site" evidence="2">
    <location>
        <position position="28"/>
    </location>
    <ligand>
        <name>Mg(2+)</name>
        <dbReference type="ChEBI" id="CHEBI:18420"/>
        <label>4</label>
    </ligand>
</feature>
<dbReference type="KEGG" id="aaus:EP12_13160"/>
<dbReference type="EC" id="2.7.4.16" evidence="2"/>
<comment type="pathway">
    <text evidence="2">Cofactor biosynthesis; thiamine diphosphate biosynthesis; thiamine diphosphate from thiamine phosphate: step 1/1.</text>
</comment>
<keyword evidence="2 5" id="KW-0418">Kinase</keyword>
<dbReference type="SUPFAM" id="SSF56042">
    <property type="entry name" value="PurM C-terminal domain-like"/>
    <property type="match status" value="1"/>
</dbReference>
<dbReference type="NCBIfam" id="TIGR01379">
    <property type="entry name" value="thiL"/>
    <property type="match status" value="1"/>
</dbReference>
<comment type="caution">
    <text evidence="2">Lacks conserved residue(s) required for the propagation of feature annotation.</text>
</comment>
<comment type="miscellaneous">
    <text evidence="2">Reaction mechanism of ThiL seems to utilize a direct, inline transfer of the gamma-phosphate of ATP to TMP rather than a phosphorylated enzyme intermediate.</text>
</comment>
<dbReference type="STRING" id="589873.EP12_13160"/>
<evidence type="ECO:0000313" key="6">
    <source>
        <dbReference type="EMBL" id="HAW74933.1"/>
    </source>
</evidence>
<feature type="binding site" evidence="2">
    <location>
        <position position="73"/>
    </location>
    <ligand>
        <name>Mg(2+)</name>
        <dbReference type="ChEBI" id="CHEBI:18420"/>
        <label>3</label>
    </ligand>
</feature>
<dbReference type="Gene3D" id="3.90.650.10">
    <property type="entry name" value="PurM-like C-terminal domain"/>
    <property type="match status" value="1"/>
</dbReference>
<dbReference type="Gene3D" id="3.30.1330.10">
    <property type="entry name" value="PurM-like, N-terminal domain"/>
    <property type="match status" value="1"/>
</dbReference>
<dbReference type="PATRIC" id="fig|589873.4.peg.2847"/>
<dbReference type="Proteomes" id="UP000263517">
    <property type="component" value="Unassembled WGS sequence"/>
</dbReference>
<feature type="binding site" evidence="2">
    <location>
        <position position="209"/>
    </location>
    <ligand>
        <name>Mg(2+)</name>
        <dbReference type="ChEBI" id="CHEBI:18420"/>
        <label>3</label>
    </ligand>
</feature>
<keyword evidence="2" id="KW-0067">ATP-binding</keyword>
<dbReference type="GO" id="GO:0009030">
    <property type="term" value="F:thiamine-phosphate kinase activity"/>
    <property type="evidence" value="ECO:0007669"/>
    <property type="project" value="UniProtKB-UniRule"/>
</dbReference>
<feature type="domain" description="PurM-like N-terminal" evidence="3">
    <location>
        <begin position="26"/>
        <end position="135"/>
    </location>
</feature>
<keyword evidence="2" id="KW-0460">Magnesium</keyword>
<keyword evidence="2" id="KW-0808">Transferase</keyword>
<dbReference type="InterPro" id="IPR036676">
    <property type="entry name" value="PurM-like_C_sf"/>
</dbReference>
<evidence type="ECO:0000256" key="1">
    <source>
        <dbReference type="ARBA" id="ARBA00022977"/>
    </source>
</evidence>
<keyword evidence="8" id="KW-1185">Reference proteome</keyword>
<feature type="binding site" evidence="2">
    <location>
        <position position="212"/>
    </location>
    <ligand>
        <name>Mg(2+)</name>
        <dbReference type="ChEBI" id="CHEBI:18420"/>
        <label>5</label>
    </ligand>
</feature>
<dbReference type="eggNOG" id="COG0611">
    <property type="taxonomic scope" value="Bacteria"/>
</dbReference>
<comment type="catalytic activity">
    <reaction evidence="2">
        <text>thiamine phosphate + ATP = thiamine diphosphate + ADP</text>
        <dbReference type="Rhea" id="RHEA:15913"/>
        <dbReference type="ChEBI" id="CHEBI:30616"/>
        <dbReference type="ChEBI" id="CHEBI:37575"/>
        <dbReference type="ChEBI" id="CHEBI:58937"/>
        <dbReference type="ChEBI" id="CHEBI:456216"/>
        <dbReference type="EC" id="2.7.4.16"/>
    </reaction>
</comment>
<dbReference type="InterPro" id="IPR010918">
    <property type="entry name" value="PurM-like_C_dom"/>
</dbReference>
<feature type="binding site" evidence="2">
    <location>
        <position position="43"/>
    </location>
    <ligand>
        <name>Mg(2+)</name>
        <dbReference type="ChEBI" id="CHEBI:18420"/>
        <label>4</label>
    </ligand>
</feature>
<evidence type="ECO:0000313" key="8">
    <source>
        <dbReference type="Proteomes" id="UP000056090"/>
    </source>
</evidence>
<dbReference type="GO" id="GO:0009228">
    <property type="term" value="P:thiamine biosynthetic process"/>
    <property type="evidence" value="ECO:0007669"/>
    <property type="project" value="UniProtKB-KW"/>
</dbReference>
<dbReference type="PIRSF" id="PIRSF005303">
    <property type="entry name" value="Thiam_monoph_kin"/>
    <property type="match status" value="1"/>
</dbReference>
<sequence>MKEFDLIGRYFSNGGYKRKDVIIGIGDDCAVTKVPENQQLAVTTDTLVGGVHFLSDAPAKSVAYKTVAVNLSDLAAMGAEPAWISLSLSLPEVKEDWLAEFVDGLYELTQYYSVQLIGGDTVKGPMSMTITAQGFIPPGSELTRSGANPGDWVYVTGTLGDAGAGLDILQNTLEVKGEARDVLINRHYFPTPRVAVGTALRRIATSCIDISDGLLSDLNHILTASGCGANIHVDRLPLSRAITSAVDNDTAIEYALSAGDDYELIFTVSEEQKGNLETSLASTNVKATCIGQLSGHSSNLSLFKGEKPYTPKRDKGYEHNF</sequence>
<keyword evidence="1 2" id="KW-0784">Thiamine biosynthesis</keyword>
<name>A0A075P7Z9_9ALTE</name>
<protein>
    <recommendedName>
        <fullName evidence="2">Thiamine-monophosphate kinase</fullName>
        <shortName evidence="2">TMP kinase</shortName>
        <shortName evidence="2">Thiamine-phosphate kinase</shortName>
        <ecNumber evidence="2">2.7.4.16</ecNumber>
    </recommendedName>
</protein>
<keyword evidence="2" id="KW-0547">Nucleotide-binding</keyword>
<evidence type="ECO:0000313" key="9">
    <source>
        <dbReference type="Proteomes" id="UP000263517"/>
    </source>
</evidence>
<proteinExistence type="inferred from homology"/>
<feature type="binding site" evidence="2">
    <location>
        <position position="45"/>
    </location>
    <ligand>
        <name>Mg(2+)</name>
        <dbReference type="ChEBI" id="CHEBI:18420"/>
        <label>1</label>
    </ligand>
</feature>
<dbReference type="EMBL" id="CP008849">
    <property type="protein sequence ID" value="AIF99442.1"/>
    <property type="molecule type" value="Genomic_DNA"/>
</dbReference>
<dbReference type="Proteomes" id="UP000264779">
    <property type="component" value="Unassembled WGS sequence"/>
</dbReference>
<dbReference type="PANTHER" id="PTHR30270">
    <property type="entry name" value="THIAMINE-MONOPHOSPHATE KINASE"/>
    <property type="match status" value="1"/>
</dbReference>
<dbReference type="InterPro" id="IPR036921">
    <property type="entry name" value="PurM-like_N_sf"/>
</dbReference>
<feature type="binding site" evidence="2">
    <location>
        <position position="28"/>
    </location>
    <ligand>
        <name>Mg(2+)</name>
        <dbReference type="ChEBI" id="CHEBI:18420"/>
        <label>3</label>
    </ligand>
</feature>
<evidence type="ECO:0000313" key="5">
    <source>
        <dbReference type="EMBL" id="AIF99442.1"/>
    </source>
</evidence>
<reference evidence="5 8" key="1">
    <citation type="submission" date="2014-06" db="EMBL/GenBank/DDBJ databases">
        <title>Genomes of Alteromonas australica, a world apart.</title>
        <authorList>
            <person name="Gonzaga A."/>
            <person name="Lopez-Perez M."/>
            <person name="Rodriguez-Valera F."/>
        </authorList>
    </citation>
    <scope>NUCLEOTIDE SEQUENCE [LARGE SCALE GENOMIC DNA]</scope>
    <source>
        <strain evidence="5 8">H 17</strain>
    </source>
</reference>
<dbReference type="InterPro" id="IPR016188">
    <property type="entry name" value="PurM-like_N"/>
</dbReference>
<dbReference type="Pfam" id="PF02769">
    <property type="entry name" value="AIRS_C"/>
    <property type="match status" value="1"/>
</dbReference>
<dbReference type="InterPro" id="IPR006283">
    <property type="entry name" value="ThiL-like"/>
</dbReference>
<dbReference type="RefSeq" id="WP_044057536.1">
    <property type="nucleotide sequence ID" value="NZ_CAJXAX010000015.1"/>
</dbReference>
<dbReference type="GO" id="GO:0009229">
    <property type="term" value="P:thiamine diphosphate biosynthetic process"/>
    <property type="evidence" value="ECO:0007669"/>
    <property type="project" value="UniProtKB-UniRule"/>
</dbReference>
<feature type="domain" description="PurM-like C-terminal" evidence="4">
    <location>
        <begin position="149"/>
        <end position="295"/>
    </location>
</feature>
<feature type="binding site" evidence="2">
    <location>
        <begin position="119"/>
        <end position="120"/>
    </location>
    <ligand>
        <name>ATP</name>
        <dbReference type="ChEBI" id="CHEBI:30616"/>
    </ligand>
</feature>
<dbReference type="GO" id="GO:0005524">
    <property type="term" value="F:ATP binding"/>
    <property type="evidence" value="ECO:0007669"/>
    <property type="project" value="UniProtKB-UniRule"/>
</dbReference>
<evidence type="ECO:0000313" key="10">
    <source>
        <dbReference type="Proteomes" id="UP000264779"/>
    </source>
</evidence>
<feature type="binding site" evidence="2">
    <location>
        <position position="211"/>
    </location>
    <ligand>
        <name>ATP</name>
        <dbReference type="ChEBI" id="CHEBI:30616"/>
    </ligand>
</feature>
<feature type="binding site" evidence="2">
    <location>
        <position position="260"/>
    </location>
    <ligand>
        <name>substrate</name>
    </ligand>
</feature>
<dbReference type="KEGG" id="aal:EP13_12535"/>
<feature type="binding site" evidence="2">
    <location>
        <position position="73"/>
    </location>
    <ligand>
        <name>Mg(2+)</name>
        <dbReference type="ChEBI" id="CHEBI:18420"/>
        <label>2</label>
    </ligand>
</feature>
<dbReference type="AlphaFoldDB" id="A0A075P7Z9"/>
<feature type="binding site" evidence="2">
    <location>
        <position position="144"/>
    </location>
    <ligand>
        <name>ATP</name>
        <dbReference type="ChEBI" id="CHEBI:30616"/>
    </ligand>
</feature>
<dbReference type="NCBIfam" id="NF004350">
    <property type="entry name" value="PRK05731.1-1"/>
    <property type="match status" value="1"/>
</dbReference>
<organism evidence="5 8">
    <name type="scientific">Alteromonas australica</name>
    <dbReference type="NCBI Taxonomy" id="589873"/>
    <lineage>
        <taxon>Bacteria</taxon>
        <taxon>Pseudomonadati</taxon>
        <taxon>Pseudomonadota</taxon>
        <taxon>Gammaproteobacteria</taxon>
        <taxon>Alteromonadales</taxon>
        <taxon>Alteromonadaceae</taxon>
        <taxon>Alteromonas/Salinimonas group</taxon>
        <taxon>Alteromonas</taxon>
    </lineage>
</organism>
<dbReference type="Pfam" id="PF00586">
    <property type="entry name" value="AIRS"/>
    <property type="match status" value="1"/>
</dbReference>